<comment type="caution">
    <text evidence="10">The sequence shown here is derived from an EMBL/GenBank/DDBJ whole genome shotgun (WGS) entry which is preliminary data.</text>
</comment>
<evidence type="ECO:0000256" key="7">
    <source>
        <dbReference type="SAM" id="MobiDB-lite"/>
    </source>
</evidence>
<name>A0A0F4ZE28_9PEZI</name>
<feature type="chain" id="PRO_5002482412" description="WSC domain-containing protein" evidence="8">
    <location>
        <begin position="22"/>
        <end position="662"/>
    </location>
</feature>
<comment type="subcellular location">
    <subcellularLocation>
        <location evidence="1">Membrane</location>
        <topology evidence="1">Single-pass membrane protein</topology>
    </subcellularLocation>
</comment>
<keyword evidence="4" id="KW-1133">Transmembrane helix</keyword>
<proteinExistence type="predicted"/>
<dbReference type="PANTHER" id="PTHR24269:SF16">
    <property type="entry name" value="PROTEIN SLG1"/>
    <property type="match status" value="1"/>
</dbReference>
<evidence type="ECO:0000256" key="3">
    <source>
        <dbReference type="ARBA" id="ARBA00022729"/>
    </source>
</evidence>
<evidence type="ECO:0000256" key="6">
    <source>
        <dbReference type="ARBA" id="ARBA00023180"/>
    </source>
</evidence>
<dbReference type="SMART" id="SM00321">
    <property type="entry name" value="WSC"/>
    <property type="match status" value="2"/>
</dbReference>
<dbReference type="PANTHER" id="PTHR24269">
    <property type="entry name" value="KREMEN PROTEIN"/>
    <property type="match status" value="1"/>
</dbReference>
<keyword evidence="11" id="KW-1185">Reference proteome</keyword>
<evidence type="ECO:0000256" key="4">
    <source>
        <dbReference type="ARBA" id="ARBA00022989"/>
    </source>
</evidence>
<feature type="domain" description="WSC" evidence="9">
    <location>
        <begin position="35"/>
        <end position="127"/>
    </location>
</feature>
<accession>A0A0F4ZE28</accession>
<dbReference type="OrthoDB" id="2019572at2759"/>
<dbReference type="InterPro" id="IPR051836">
    <property type="entry name" value="Kremen_rcpt"/>
</dbReference>
<protein>
    <recommendedName>
        <fullName evidence="9">WSC domain-containing protein</fullName>
    </recommendedName>
</protein>
<keyword evidence="2" id="KW-0812">Transmembrane</keyword>
<evidence type="ECO:0000313" key="11">
    <source>
        <dbReference type="Proteomes" id="UP000033483"/>
    </source>
</evidence>
<gene>
    <name evidence="10" type="ORF">TD95_000965</name>
</gene>
<feature type="domain" description="WSC" evidence="9">
    <location>
        <begin position="139"/>
        <end position="235"/>
    </location>
</feature>
<keyword evidence="6" id="KW-0325">Glycoprotein</keyword>
<organism evidence="10 11">
    <name type="scientific">Thielaviopsis punctulata</name>
    <dbReference type="NCBI Taxonomy" id="72032"/>
    <lineage>
        <taxon>Eukaryota</taxon>
        <taxon>Fungi</taxon>
        <taxon>Dikarya</taxon>
        <taxon>Ascomycota</taxon>
        <taxon>Pezizomycotina</taxon>
        <taxon>Sordariomycetes</taxon>
        <taxon>Hypocreomycetidae</taxon>
        <taxon>Microascales</taxon>
        <taxon>Ceratocystidaceae</taxon>
        <taxon>Thielaviopsis</taxon>
    </lineage>
</organism>
<dbReference type="Proteomes" id="UP000033483">
    <property type="component" value="Unassembled WGS sequence"/>
</dbReference>
<evidence type="ECO:0000256" key="5">
    <source>
        <dbReference type="ARBA" id="ARBA00023136"/>
    </source>
</evidence>
<evidence type="ECO:0000313" key="10">
    <source>
        <dbReference type="EMBL" id="KKA28148.1"/>
    </source>
</evidence>
<dbReference type="Pfam" id="PF01822">
    <property type="entry name" value="WSC"/>
    <property type="match status" value="2"/>
</dbReference>
<reference evidence="10 11" key="1">
    <citation type="submission" date="2015-03" db="EMBL/GenBank/DDBJ databases">
        <authorList>
            <person name="Radwan O."/>
            <person name="Al-Naeli F.A."/>
            <person name="Rendon G.A."/>
            <person name="Fields C."/>
        </authorList>
    </citation>
    <scope>NUCLEOTIDE SEQUENCE [LARGE SCALE GENOMIC DNA]</scope>
    <source>
        <strain evidence="10">CR-DP1</strain>
    </source>
</reference>
<dbReference type="GO" id="GO:0005886">
    <property type="term" value="C:plasma membrane"/>
    <property type="evidence" value="ECO:0007669"/>
    <property type="project" value="TreeGrafter"/>
</dbReference>
<dbReference type="InterPro" id="IPR002889">
    <property type="entry name" value="WSC_carb-bd"/>
</dbReference>
<sequence>MANKKITAALAAATLARTAAAWHFELPSCLDPFKPFVEVGCFADSGDTQALVMRSTDSTDNMTVESCVSFCKGNGYRYAGLEYYGVCFCGQTINSAQLADDQCNFPCNGNKSEICGGNQKLSVWVDPTFGNFSDVTEADYKASGCWTDNSTEGRALSWRQDNLSTANMTTETCLDACKDGGFPYAGLEYGGECYCGVALGNFSTQVDDSQCNMACGGSQDEICGGPSLLSLYVADELMSLEPCSDDDETTTTSSAVVTSTSSSVAVSSSTSSSVAVSSSTSSSVAVSSSTSSSVAVSSSTSSSVAVSSSTSSSVVVSSSTSSSVAVSSSTSSSVAVSSSTVVSSTSTSASSVPVTTPPTTTKPPVTSTTTSTAMCTTTVSVPSTCEYGCGSWCANPLPDFSDKTSCQASYSSCKLQAASCFKETSFPTSVQCFIFSQWCESISSFCWRSCPGNSCSKSSCYNKNPPSNHKPDTTTTSVYPCAPTSTKPVASSTTTSSTTTVVPSATSICKQPSSSKWGYSPGNPCGGIELPIVTCNDDKSSKSSRPWKLYNNKNWWQCPSYGGSSGAKNACSDACATQRDSCLKVYAEGCKQKSAGANPSTWWKRDGETEERDVSYFDFQSESLMKRTLSFSDSYQTATQKCYAQYYDCMSINSKVQSTSCN</sequence>
<evidence type="ECO:0000256" key="8">
    <source>
        <dbReference type="SAM" id="SignalP"/>
    </source>
</evidence>
<keyword evidence="5" id="KW-0472">Membrane</keyword>
<evidence type="ECO:0000259" key="9">
    <source>
        <dbReference type="PROSITE" id="PS51212"/>
    </source>
</evidence>
<dbReference type="EMBL" id="LAEV01001411">
    <property type="protein sequence ID" value="KKA28148.1"/>
    <property type="molecule type" value="Genomic_DNA"/>
</dbReference>
<feature type="signal peptide" evidence="8">
    <location>
        <begin position="1"/>
        <end position="21"/>
    </location>
</feature>
<dbReference type="PROSITE" id="PS51212">
    <property type="entry name" value="WSC"/>
    <property type="match status" value="2"/>
</dbReference>
<feature type="region of interest" description="Disordered" evidence="7">
    <location>
        <begin position="347"/>
        <end position="370"/>
    </location>
</feature>
<keyword evidence="3 8" id="KW-0732">Signal</keyword>
<evidence type="ECO:0000256" key="2">
    <source>
        <dbReference type="ARBA" id="ARBA00022692"/>
    </source>
</evidence>
<dbReference type="AlphaFoldDB" id="A0A0F4ZE28"/>
<evidence type="ECO:0000256" key="1">
    <source>
        <dbReference type="ARBA" id="ARBA00004167"/>
    </source>
</evidence>